<dbReference type="InterPro" id="IPR036390">
    <property type="entry name" value="WH_DNA-bd_sf"/>
</dbReference>
<dbReference type="Gene3D" id="6.10.280.220">
    <property type="match status" value="1"/>
</dbReference>
<evidence type="ECO:0000259" key="6">
    <source>
        <dbReference type="PROSITE" id="PS00434"/>
    </source>
</evidence>
<dbReference type="PANTHER" id="PTHR10015">
    <property type="entry name" value="HEAT SHOCK TRANSCRIPTION FACTOR"/>
    <property type="match status" value="1"/>
</dbReference>
<dbReference type="PROSITE" id="PS00434">
    <property type="entry name" value="HSF_DOMAIN"/>
    <property type="match status" value="1"/>
</dbReference>
<evidence type="ECO:0000256" key="4">
    <source>
        <dbReference type="ARBA" id="ARBA00023242"/>
    </source>
</evidence>
<keyword evidence="2" id="KW-0346">Stress response</keyword>
<proteinExistence type="inferred from homology"/>
<feature type="domain" description="HSF-type DNA-binding" evidence="6">
    <location>
        <begin position="67"/>
        <end position="91"/>
    </location>
</feature>
<dbReference type="InterPro" id="IPR036388">
    <property type="entry name" value="WH-like_DNA-bd_sf"/>
</dbReference>
<reference evidence="7" key="1">
    <citation type="journal article" date="2014" name="Nat. Commun.">
        <title>The emerging biofuel crop Camelina sativa retains a highly undifferentiated hexaploid genome structure.</title>
        <authorList>
            <person name="Kagale S."/>
            <person name="Koh C."/>
            <person name="Nixon J."/>
            <person name="Bollina V."/>
            <person name="Clarke W.E."/>
            <person name="Tuteja R."/>
            <person name="Spillane C."/>
            <person name="Robinson S.J."/>
            <person name="Links M.G."/>
            <person name="Clarke C."/>
            <person name="Higgins E.E."/>
            <person name="Huebert T."/>
            <person name="Sharpe A.G."/>
            <person name="Parkin I.A."/>
        </authorList>
    </citation>
    <scope>NUCLEOTIDE SEQUENCE [LARGE SCALE GENOMIC DNA]</scope>
    <source>
        <strain evidence="7">cv. DH55</strain>
    </source>
</reference>
<evidence type="ECO:0000256" key="1">
    <source>
        <dbReference type="ARBA" id="ARBA00004123"/>
    </source>
</evidence>
<dbReference type="PANTHER" id="PTHR10015:SF322">
    <property type="entry name" value="HEAT STRESS TRANSCRIPTION FACTOR A-7A"/>
    <property type="match status" value="1"/>
</dbReference>
<evidence type="ECO:0000313" key="8">
    <source>
        <dbReference type="RefSeq" id="XP_010515630.1"/>
    </source>
</evidence>
<dbReference type="PRINTS" id="PR00056">
    <property type="entry name" value="HSFDOMAIN"/>
</dbReference>
<keyword evidence="3" id="KW-0238">DNA-binding</keyword>
<evidence type="ECO:0000256" key="5">
    <source>
        <dbReference type="RuleBase" id="RU004020"/>
    </source>
</evidence>
<evidence type="ECO:0000256" key="2">
    <source>
        <dbReference type="ARBA" id="ARBA00023016"/>
    </source>
</evidence>
<evidence type="ECO:0000313" key="7">
    <source>
        <dbReference type="Proteomes" id="UP000694864"/>
    </source>
</evidence>
<keyword evidence="4" id="KW-0539">Nucleus</keyword>
<name>A0ABM0ZH19_CAMSA</name>
<dbReference type="InterPro" id="IPR000232">
    <property type="entry name" value="HSF_DNA-bd"/>
</dbReference>
<keyword evidence="7" id="KW-1185">Reference proteome</keyword>
<dbReference type="SMART" id="SM00415">
    <property type="entry name" value="HSF"/>
    <property type="match status" value="1"/>
</dbReference>
<comment type="subcellular location">
    <subcellularLocation>
        <location evidence="1">Nucleus</location>
    </subcellularLocation>
</comment>
<gene>
    <name evidence="8" type="primary">LOC104791438</name>
</gene>
<comment type="similarity">
    <text evidence="5">Belongs to the HSF family.</text>
</comment>
<dbReference type="Pfam" id="PF00447">
    <property type="entry name" value="HSF_DNA-bind"/>
    <property type="match status" value="1"/>
</dbReference>
<dbReference type="GeneID" id="104791438"/>
<protein>
    <submittedName>
        <fullName evidence="8">Heat stress transcription factor A-7a-like</fullName>
    </submittedName>
</protein>
<reference evidence="8" key="2">
    <citation type="submission" date="2025-08" db="UniProtKB">
        <authorList>
            <consortium name="RefSeq"/>
        </authorList>
    </citation>
    <scope>IDENTIFICATION</scope>
    <source>
        <tissue evidence="8">Leaf</tissue>
    </source>
</reference>
<accession>A0ABM0ZH19</accession>
<evidence type="ECO:0000256" key="3">
    <source>
        <dbReference type="ARBA" id="ARBA00023125"/>
    </source>
</evidence>
<sequence length="277" mass="32033">MNPFVPEGYDQPPPQPMEGLHEVGPPPFLTKTFEMVDDPNTDQIVSWNRGGTSFVVWDLYSFSTILLPRHFKHCNFSSFIRQLNTYGFRKIEAERWEFANEGFLVGQRQLLKNIKRRTNFSSSSSSSSSSTPSGHDAACNELRREKQVLMMELMSLRQQHQTTKSYVKAMEQRIEGAEMKQRQMMSFLARAMQSPSFLHQLLKQRDKRIKEIEDETAKWKRGSSSVSELEALALEMQGYGKQRSLLEEDDHHLVVERELDDGFWEELLSDESLASTS</sequence>
<organism evidence="7 8">
    <name type="scientific">Camelina sativa</name>
    <name type="common">False flax</name>
    <name type="synonym">Myagrum sativum</name>
    <dbReference type="NCBI Taxonomy" id="90675"/>
    <lineage>
        <taxon>Eukaryota</taxon>
        <taxon>Viridiplantae</taxon>
        <taxon>Streptophyta</taxon>
        <taxon>Embryophyta</taxon>
        <taxon>Tracheophyta</taxon>
        <taxon>Spermatophyta</taxon>
        <taxon>Magnoliopsida</taxon>
        <taxon>eudicotyledons</taxon>
        <taxon>Gunneridae</taxon>
        <taxon>Pentapetalae</taxon>
        <taxon>rosids</taxon>
        <taxon>malvids</taxon>
        <taxon>Brassicales</taxon>
        <taxon>Brassicaceae</taxon>
        <taxon>Camelineae</taxon>
        <taxon>Camelina</taxon>
    </lineage>
</organism>
<dbReference type="Proteomes" id="UP000694864">
    <property type="component" value="Chromosome 6"/>
</dbReference>
<dbReference type="RefSeq" id="XP_010515630.1">
    <property type="nucleotide sequence ID" value="XM_010517328.2"/>
</dbReference>
<dbReference type="Gene3D" id="1.10.10.10">
    <property type="entry name" value="Winged helix-like DNA-binding domain superfamily/Winged helix DNA-binding domain"/>
    <property type="match status" value="1"/>
</dbReference>
<dbReference type="SUPFAM" id="SSF46785">
    <property type="entry name" value="Winged helix' DNA-binding domain"/>
    <property type="match status" value="1"/>
</dbReference>